<dbReference type="InterPro" id="IPR012910">
    <property type="entry name" value="Plug_dom"/>
</dbReference>
<evidence type="ECO:0000259" key="10">
    <source>
        <dbReference type="Pfam" id="PF07715"/>
    </source>
</evidence>
<keyword evidence="6 7" id="KW-0998">Cell outer membrane</keyword>
<dbReference type="SUPFAM" id="SSF56935">
    <property type="entry name" value="Porins"/>
    <property type="match status" value="1"/>
</dbReference>
<dbReference type="Pfam" id="PF07660">
    <property type="entry name" value="STN"/>
    <property type="match status" value="1"/>
</dbReference>
<dbReference type="InterPro" id="IPR008969">
    <property type="entry name" value="CarboxyPept-like_regulatory"/>
</dbReference>
<feature type="chain" id="PRO_5001938829" evidence="8">
    <location>
        <begin position="27"/>
        <end position="1156"/>
    </location>
</feature>
<evidence type="ECO:0000256" key="6">
    <source>
        <dbReference type="ARBA" id="ARBA00023237"/>
    </source>
</evidence>
<dbReference type="InterPro" id="IPR011662">
    <property type="entry name" value="Secretin/TonB_short_N"/>
</dbReference>
<evidence type="ECO:0000256" key="1">
    <source>
        <dbReference type="ARBA" id="ARBA00004571"/>
    </source>
</evidence>
<dbReference type="Gene3D" id="3.55.50.30">
    <property type="match status" value="1"/>
</dbReference>
<keyword evidence="2 7" id="KW-0813">Transport</keyword>
<dbReference type="PATRIC" id="fig|1562970.3.peg.2174"/>
<keyword evidence="3 7" id="KW-1134">Transmembrane beta strand</keyword>
<gene>
    <name evidence="11" type="ORF">ING2E5B_2200</name>
</gene>
<dbReference type="Gene3D" id="2.170.130.10">
    <property type="entry name" value="TonB-dependent receptor, plug domain"/>
    <property type="match status" value="1"/>
</dbReference>
<organism evidence="11 12">
    <name type="scientific">Fermentimonas caenicola</name>
    <dbReference type="NCBI Taxonomy" id="1562970"/>
    <lineage>
        <taxon>Bacteria</taxon>
        <taxon>Pseudomonadati</taxon>
        <taxon>Bacteroidota</taxon>
        <taxon>Bacteroidia</taxon>
        <taxon>Bacteroidales</taxon>
        <taxon>Dysgonomonadaceae</taxon>
        <taxon>Fermentimonas</taxon>
    </lineage>
</organism>
<comment type="similarity">
    <text evidence="7">Belongs to the TonB-dependent receptor family.</text>
</comment>
<evidence type="ECO:0000256" key="4">
    <source>
        <dbReference type="ARBA" id="ARBA00022692"/>
    </source>
</evidence>
<dbReference type="NCBIfam" id="TIGR04057">
    <property type="entry name" value="SusC_RagA_signa"/>
    <property type="match status" value="1"/>
</dbReference>
<dbReference type="FunFam" id="2.60.40.1120:FF:000003">
    <property type="entry name" value="Outer membrane protein Omp121"/>
    <property type="match status" value="1"/>
</dbReference>
<dbReference type="EMBL" id="LN515532">
    <property type="protein sequence ID" value="CEA16928.1"/>
    <property type="molecule type" value="Genomic_DNA"/>
</dbReference>
<feature type="signal peptide" evidence="8">
    <location>
        <begin position="1"/>
        <end position="26"/>
    </location>
</feature>
<dbReference type="Gene3D" id="2.60.40.1120">
    <property type="entry name" value="Carboxypeptidase-like, regulatory domain"/>
    <property type="match status" value="1"/>
</dbReference>
<sequence>MGRFPTRKRFTFLITLFVLSTMFSSAQKVSLNFSGQNLRTVLESITEQTDYSLAYSKEAVDLSDAVSINVTDADLSQVLNELLTSRNIGYEVRDNKIYIFDRPQAASQVAQGQQQEVTIRGTVLDDEGEPIIGANIVVPGTTIGTVTDVDGNYTINIPRGSSLRFSFIGYVDQVFAITNQTSLNVRLIEDSELLDELVVVGYGVQRKSVVTAAISQVTAEELNVTRPTRVEDALKGKVSGVQITQSSGQPGSDSKVRIRGIGTINNSEPLYIVDGMEVGGGISYLNPVDIASVEILKDAASAAIYGSRAANGVILVTTKKGATGKATINYDVSYGWQNPWKKREVLNAGEYMVIMNESRLNDGNLPLFNAEQMSSAGNGTDWQEETFYFNAPVQNHQVSVSGGTEKASYFLSFGYFDQAGIVGGNYDKSNYKRYSLRSNSIYNIFETKDRSFFNNIDLGVNVGYSRDKSTGIETNSEYGSILGSALTFSPLVPVYADEETAASILAQYPFAVKNGDKVFSIPPSGFQEIANPVAMLHQPSAGLNNSDKLVGSVWAELTIIPELNFRSSYGFDLAFWGYDSYTFPYFLATQGKDQKFSTVQSEMNRGYTWQVENYFSYNKSFADVHNLSFVAGQSASKYQYRNLGGNDRDLLENDPLKANINYAIADPKDERVWGGTGGYNFTARASYFGRIDYNYDEKYMVQATVRRDGSSVFGPGNKWGVFPSFSAGWNVTNEEFMGGRPEWFDYMKVRASWGKNGNDRIGQFLYTSLMNGGQNYYFGGGYDVVEDLSKVGENSGQMQYGSSPGYIPNPDVKWEESSQINIGIDTRFLRSALTFSVDYFKKQTIDMLMYQPIPSYVGIGAPIANVGDMENWGIEFETGWINNIGDFNYSITANASYLQNKLINLGNETGEQIYESAGASGVGSYVKGMNGEVFPYFYGFVTDGIFQNQAEVDAHTNADGEKLQAAALPGDVRFVDLNNDGVISDADKTKIGKGMPDWTYGLTLSADWKGLDMNLFFQGTIGNDVYDFSQRGDIPLNNRPAWILDRWHGEGTSNHIPRMTSANPNGNWRSSDLYVKDGSYMRLKSAQLGYTLPTDVTRRFAVQRLRVYVSADNLFTFTSYDGFDPEIASGGYTTIGIDRGIYPQSRTVSVGANITF</sequence>
<dbReference type="NCBIfam" id="TIGR04056">
    <property type="entry name" value="OMP_RagA_SusC"/>
    <property type="match status" value="1"/>
</dbReference>
<evidence type="ECO:0000256" key="2">
    <source>
        <dbReference type="ARBA" id="ARBA00022448"/>
    </source>
</evidence>
<evidence type="ECO:0000313" key="12">
    <source>
        <dbReference type="Proteomes" id="UP000032417"/>
    </source>
</evidence>
<dbReference type="Gene3D" id="2.40.170.20">
    <property type="entry name" value="TonB-dependent receptor, beta-barrel domain"/>
    <property type="match status" value="1"/>
</dbReference>
<dbReference type="InterPro" id="IPR037066">
    <property type="entry name" value="Plug_dom_sf"/>
</dbReference>
<dbReference type="InterPro" id="IPR039426">
    <property type="entry name" value="TonB-dep_rcpt-like"/>
</dbReference>
<dbReference type="KEGG" id="pbt:ING2E5B_2200"/>
<dbReference type="SUPFAM" id="SSF49464">
    <property type="entry name" value="Carboxypeptidase regulatory domain-like"/>
    <property type="match status" value="1"/>
</dbReference>
<dbReference type="Pfam" id="PF07715">
    <property type="entry name" value="Plug"/>
    <property type="match status" value="1"/>
</dbReference>
<reference evidence="11 12" key="1">
    <citation type="submission" date="2014-08" db="EMBL/GenBank/DDBJ databases">
        <authorList>
            <person name="Wibberg D."/>
        </authorList>
    </citation>
    <scope>NUCLEOTIDE SEQUENCE [LARGE SCALE GENOMIC DNA]</scope>
    <source>
        <strain evidence="12">ING2-E5B</strain>
    </source>
</reference>
<dbReference type="Proteomes" id="UP000032417">
    <property type="component" value="Chromosome 1"/>
</dbReference>
<feature type="domain" description="TonB-dependent receptor plug" evidence="10">
    <location>
        <begin position="209"/>
        <end position="313"/>
    </location>
</feature>
<proteinExistence type="inferred from homology"/>
<evidence type="ECO:0000313" key="11">
    <source>
        <dbReference type="EMBL" id="CEA16928.1"/>
    </source>
</evidence>
<name>A0A098C3E0_9BACT</name>
<dbReference type="GO" id="GO:0009279">
    <property type="term" value="C:cell outer membrane"/>
    <property type="evidence" value="ECO:0007669"/>
    <property type="project" value="UniProtKB-SubCell"/>
</dbReference>
<evidence type="ECO:0000256" key="7">
    <source>
        <dbReference type="PROSITE-ProRule" id="PRU01360"/>
    </source>
</evidence>
<dbReference type="Pfam" id="PF13715">
    <property type="entry name" value="CarbopepD_reg_2"/>
    <property type="match status" value="1"/>
</dbReference>
<accession>A0A098C3E0</accession>
<keyword evidence="4 7" id="KW-0812">Transmembrane</keyword>
<comment type="subcellular location">
    <subcellularLocation>
        <location evidence="1 7">Cell outer membrane</location>
        <topology evidence="1 7">Multi-pass membrane protein</topology>
    </subcellularLocation>
</comment>
<dbReference type="InterPro" id="IPR023997">
    <property type="entry name" value="TonB-dep_OMP_SusC/RagA_CS"/>
</dbReference>
<dbReference type="InterPro" id="IPR023996">
    <property type="entry name" value="TonB-dep_OMP_SusC/RagA"/>
</dbReference>
<keyword evidence="11" id="KW-0675">Receptor</keyword>
<dbReference type="STRING" id="1562970.ING2E5B_2200"/>
<dbReference type="InterPro" id="IPR036942">
    <property type="entry name" value="Beta-barrel_TonB_sf"/>
</dbReference>
<evidence type="ECO:0000256" key="3">
    <source>
        <dbReference type="ARBA" id="ARBA00022452"/>
    </source>
</evidence>
<dbReference type="HOGENOM" id="CLU_004317_0_2_10"/>
<keyword evidence="5 7" id="KW-0472">Membrane</keyword>
<evidence type="ECO:0000256" key="5">
    <source>
        <dbReference type="ARBA" id="ARBA00023136"/>
    </source>
</evidence>
<dbReference type="PROSITE" id="PS52016">
    <property type="entry name" value="TONB_DEPENDENT_REC_3"/>
    <property type="match status" value="1"/>
</dbReference>
<dbReference type="AlphaFoldDB" id="A0A098C3E0"/>
<keyword evidence="8" id="KW-0732">Signal</keyword>
<protein>
    <submittedName>
        <fullName evidence="11">TonB-dependent receptor plug domain protein</fullName>
    </submittedName>
</protein>
<evidence type="ECO:0000259" key="9">
    <source>
        <dbReference type="Pfam" id="PF07660"/>
    </source>
</evidence>
<keyword evidence="12" id="KW-1185">Reference proteome</keyword>
<evidence type="ECO:0000256" key="8">
    <source>
        <dbReference type="SAM" id="SignalP"/>
    </source>
</evidence>
<feature type="domain" description="Secretin/TonB short N-terminal" evidence="9">
    <location>
        <begin position="51"/>
        <end position="100"/>
    </location>
</feature>